<dbReference type="PANTHER" id="PTHR31236">
    <property type="entry name" value="BURP DOMAIN PROTEIN USPL1-LIKE"/>
    <property type="match status" value="1"/>
</dbReference>
<feature type="region of interest" description="Disordered" evidence="1">
    <location>
        <begin position="37"/>
        <end position="88"/>
    </location>
</feature>
<evidence type="ECO:0000313" key="3">
    <source>
        <dbReference type="EnsemblPlants" id="OMERI06G14170.1"/>
    </source>
</evidence>
<evidence type="ECO:0000313" key="4">
    <source>
        <dbReference type="Proteomes" id="UP000008021"/>
    </source>
</evidence>
<dbReference type="Proteomes" id="UP000008021">
    <property type="component" value="Chromosome 6"/>
</dbReference>
<name>A0A0E0E169_9ORYZ</name>
<dbReference type="AlphaFoldDB" id="A0A0E0E169"/>
<sequence length="197" mass="23114">MSFLYRTKGGVDRENVTFSYKLQDDEDEKNATRSYNLQNKEDQKKATFSYDEQNEEDQRKVTISYDLHKEQDPKKATLSYDEQNDEDQRKATISYGRQQHEHYHRNQHRLADVFFLEDKLRTGSVITPTIPQTTFLPPLLRRDVANSIPFSINRLGDILNMFVPASLAIADEIQWVLEKCDSNPWLPLTGEKKKNRN</sequence>
<accession>A0A0E0E169</accession>
<evidence type="ECO:0000256" key="1">
    <source>
        <dbReference type="SAM" id="MobiDB-lite"/>
    </source>
</evidence>
<feature type="compositionally biased region" description="Basic and acidic residues" evidence="1">
    <location>
        <begin position="56"/>
        <end position="75"/>
    </location>
</feature>
<dbReference type="eggNOG" id="ENOG502QQHP">
    <property type="taxonomic scope" value="Eukaryota"/>
</dbReference>
<dbReference type="PANTHER" id="PTHR31236:SF21">
    <property type="entry name" value="BURP DOMAIN-CONTAINING PROTEIN 11"/>
    <property type="match status" value="1"/>
</dbReference>
<organism evidence="3">
    <name type="scientific">Oryza meridionalis</name>
    <dbReference type="NCBI Taxonomy" id="40149"/>
    <lineage>
        <taxon>Eukaryota</taxon>
        <taxon>Viridiplantae</taxon>
        <taxon>Streptophyta</taxon>
        <taxon>Embryophyta</taxon>
        <taxon>Tracheophyta</taxon>
        <taxon>Spermatophyta</taxon>
        <taxon>Magnoliopsida</taxon>
        <taxon>Liliopsida</taxon>
        <taxon>Poales</taxon>
        <taxon>Poaceae</taxon>
        <taxon>BOP clade</taxon>
        <taxon>Oryzoideae</taxon>
        <taxon>Oryzeae</taxon>
        <taxon>Oryzinae</taxon>
        <taxon>Oryza</taxon>
    </lineage>
</organism>
<reference evidence="3" key="2">
    <citation type="submission" date="2018-05" db="EMBL/GenBank/DDBJ databases">
        <title>OmerRS3 (Oryza meridionalis Reference Sequence Version 3).</title>
        <authorList>
            <person name="Zhang J."/>
            <person name="Kudrna D."/>
            <person name="Lee S."/>
            <person name="Talag J."/>
            <person name="Welchert J."/>
            <person name="Wing R.A."/>
        </authorList>
    </citation>
    <scope>NUCLEOTIDE SEQUENCE [LARGE SCALE GENOMIC DNA]</scope>
    <source>
        <strain evidence="3">cv. OR44</strain>
    </source>
</reference>
<evidence type="ECO:0000259" key="2">
    <source>
        <dbReference type="PROSITE" id="PS51277"/>
    </source>
</evidence>
<keyword evidence="4" id="KW-1185">Reference proteome</keyword>
<dbReference type="EnsemblPlants" id="OMERI06G14170.1">
    <property type="protein sequence ID" value="OMERI06G14170.1"/>
    <property type="gene ID" value="OMERI06G14170"/>
</dbReference>
<dbReference type="Gramene" id="OMERI06G14170.1">
    <property type="protein sequence ID" value="OMERI06G14170.1"/>
    <property type="gene ID" value="OMERI06G14170"/>
</dbReference>
<dbReference type="PROSITE" id="PS51277">
    <property type="entry name" value="BURP"/>
    <property type="match status" value="1"/>
</dbReference>
<dbReference type="InterPro" id="IPR044816">
    <property type="entry name" value="BURP"/>
</dbReference>
<protein>
    <recommendedName>
        <fullName evidence="2">BURP domain-containing protein</fullName>
    </recommendedName>
</protein>
<proteinExistence type="predicted"/>
<dbReference type="Pfam" id="PF03181">
    <property type="entry name" value="BURP"/>
    <property type="match status" value="1"/>
</dbReference>
<dbReference type="STRING" id="40149.A0A0E0E169"/>
<reference evidence="3" key="1">
    <citation type="submission" date="2015-04" db="UniProtKB">
        <authorList>
            <consortium name="EnsemblPlants"/>
        </authorList>
    </citation>
    <scope>IDENTIFICATION</scope>
</reference>
<feature type="domain" description="BURP" evidence="2">
    <location>
        <begin position="114"/>
        <end position="197"/>
    </location>
</feature>
<dbReference type="InterPro" id="IPR004873">
    <property type="entry name" value="BURP_dom"/>
</dbReference>
<dbReference type="HOGENOM" id="CLU_1386135_0_0_1"/>